<accession>A0A074Z233</accession>
<dbReference type="InterPro" id="IPR001878">
    <property type="entry name" value="Znf_CCHC"/>
</dbReference>
<keyword evidence="3" id="KW-0862">Zinc</keyword>
<keyword evidence="5" id="KW-0238">DNA-binding</keyword>
<evidence type="ECO:0000256" key="9">
    <source>
        <dbReference type="PROSITE-ProRule" id="PRU00047"/>
    </source>
</evidence>
<dbReference type="STRING" id="6198.A0A074Z233"/>
<keyword evidence="2 9" id="KW-0863">Zinc-finger</keyword>
<keyword evidence="4" id="KW-0805">Transcription regulation</keyword>
<dbReference type="GO" id="GO:0003700">
    <property type="term" value="F:DNA-binding transcription factor activity"/>
    <property type="evidence" value="ECO:0007669"/>
    <property type="project" value="InterPro"/>
</dbReference>
<dbReference type="CTD" id="20324714"/>
<dbReference type="Pfam" id="PF00098">
    <property type="entry name" value="zf-CCHC"/>
    <property type="match status" value="1"/>
</dbReference>
<name>A0A074Z233_OPIVI</name>
<feature type="compositionally biased region" description="Polar residues" evidence="10">
    <location>
        <begin position="487"/>
        <end position="513"/>
    </location>
</feature>
<feature type="domain" description="CCHC-type" evidence="11">
    <location>
        <begin position="63"/>
        <end position="79"/>
    </location>
</feature>
<gene>
    <name evidence="13" type="ORF">T265_10546</name>
</gene>
<feature type="compositionally biased region" description="Basic and acidic residues" evidence="10">
    <location>
        <begin position="534"/>
        <end position="545"/>
    </location>
</feature>
<dbReference type="Gene3D" id="3.30.50.10">
    <property type="entry name" value="Erythroid Transcription Factor GATA-1, subunit A"/>
    <property type="match status" value="1"/>
</dbReference>
<dbReference type="EMBL" id="KL597000">
    <property type="protein sequence ID" value="KER21043.1"/>
    <property type="molecule type" value="Genomic_DNA"/>
</dbReference>
<organism evidence="13 14">
    <name type="scientific">Opisthorchis viverrini</name>
    <name type="common">Southeast Asian liver fluke</name>
    <dbReference type="NCBI Taxonomy" id="6198"/>
    <lineage>
        <taxon>Eukaryota</taxon>
        <taxon>Metazoa</taxon>
        <taxon>Spiralia</taxon>
        <taxon>Lophotrochozoa</taxon>
        <taxon>Platyhelminthes</taxon>
        <taxon>Trematoda</taxon>
        <taxon>Digenea</taxon>
        <taxon>Opisthorchiida</taxon>
        <taxon>Opisthorchiata</taxon>
        <taxon>Opisthorchiidae</taxon>
        <taxon>Opisthorchis</taxon>
    </lineage>
</organism>
<dbReference type="RefSeq" id="XP_009175212.1">
    <property type="nucleotide sequence ID" value="XM_009176948.1"/>
</dbReference>
<dbReference type="SUPFAM" id="SSF57716">
    <property type="entry name" value="Glucocorticoid receptor-like (DNA-binding domain)"/>
    <property type="match status" value="1"/>
</dbReference>
<dbReference type="GeneID" id="20324714"/>
<keyword evidence="8" id="KW-0539">Nucleus</keyword>
<feature type="region of interest" description="Disordered" evidence="10">
    <location>
        <begin position="487"/>
        <end position="566"/>
    </location>
</feature>
<evidence type="ECO:0000256" key="2">
    <source>
        <dbReference type="ARBA" id="ARBA00022771"/>
    </source>
</evidence>
<evidence type="ECO:0000259" key="12">
    <source>
        <dbReference type="PROSITE" id="PS51030"/>
    </source>
</evidence>
<dbReference type="GO" id="GO:0008270">
    <property type="term" value="F:zinc ion binding"/>
    <property type="evidence" value="ECO:0007669"/>
    <property type="project" value="UniProtKB-KW"/>
</dbReference>
<evidence type="ECO:0000256" key="10">
    <source>
        <dbReference type="SAM" id="MobiDB-lite"/>
    </source>
</evidence>
<dbReference type="SMART" id="SM00343">
    <property type="entry name" value="ZnF_C2HC"/>
    <property type="match status" value="1"/>
</dbReference>
<evidence type="ECO:0000256" key="4">
    <source>
        <dbReference type="ARBA" id="ARBA00023015"/>
    </source>
</evidence>
<dbReference type="PANTHER" id="PTHR24083">
    <property type="entry name" value="NUCLEAR HORMONE RECEPTOR"/>
    <property type="match status" value="1"/>
</dbReference>
<keyword evidence="1" id="KW-0479">Metal-binding</keyword>
<evidence type="ECO:0000256" key="6">
    <source>
        <dbReference type="ARBA" id="ARBA00023163"/>
    </source>
</evidence>
<evidence type="ECO:0000313" key="14">
    <source>
        <dbReference type="Proteomes" id="UP000054324"/>
    </source>
</evidence>
<evidence type="ECO:0000256" key="5">
    <source>
        <dbReference type="ARBA" id="ARBA00023125"/>
    </source>
</evidence>
<dbReference type="Proteomes" id="UP000054324">
    <property type="component" value="Unassembled WGS sequence"/>
</dbReference>
<evidence type="ECO:0000313" key="13">
    <source>
        <dbReference type="EMBL" id="KER21043.1"/>
    </source>
</evidence>
<dbReference type="AlphaFoldDB" id="A0A074Z233"/>
<keyword evidence="14" id="KW-1185">Reference proteome</keyword>
<sequence>MSRRGILRTVAARELQEAPLTTLQPQEKRDGSSVEELQTRVDQLAEQLTALKTESRRHAPTSRCYMCGKPGHWKNQCPRTRSLVHDKTLEYSSFPGWVAISALTQATIEAHRLPALSKALNFESRSFEISPVPPSWMDKTIDWMVSRSSQLERAFLPVRPQPNTDIYTSEVDGTSALRKATNSLSKEVSKSFSVSSLTGSSNTDIPHSEYTGFIANPEKCWHPSANHCSNQILADPFCTGSSWWLMQLFSRYAPARQTTLIPQTLLNHPVFHPQNSCNKTSDINTSWDCNQPNYTFHPTVTNFPTPPYTSASGSHRWNAMPKNHADIGSIPEQAPLVGSGSTEFSQKEAKLMYPPEFSDLKKVHPHGLYCSVCGDAGTGLCSIDKAHRNQCQACRLKKCLRMGMNKNAVQNERQPRNSAQMRVHDLSTSSTQETSITGNGLAYSDRLTLNSESATASAQFMSHLDGHITVSADTANGQHYQSTDMSLRTATKTPQKQPQSPYRLSQTPTQFRSVRQDYELTRRQRIGLNYSRRSSLDHHQREKYGSSRSSTDYSSESNSHCLQEPRCPDIGATDAPLSSLTTSDNSGLLMFRSLFNTAWSEMPVKSAGCAFDFPNTQLGYESLQYLRNSLLIQMTQFSHLEWWNNLFSAVLIKCFSKFGSVGLVDMAKVPTWSSLRKS</sequence>
<evidence type="ECO:0000259" key="11">
    <source>
        <dbReference type="PROSITE" id="PS50158"/>
    </source>
</evidence>
<dbReference type="PROSITE" id="PS51030">
    <property type="entry name" value="NUCLEAR_REC_DBD_2"/>
    <property type="match status" value="1"/>
</dbReference>
<proteinExistence type="predicted"/>
<dbReference type="PROSITE" id="PS50158">
    <property type="entry name" value="ZF_CCHC"/>
    <property type="match status" value="1"/>
</dbReference>
<dbReference type="SMART" id="SM00399">
    <property type="entry name" value="ZnF_C4"/>
    <property type="match status" value="1"/>
</dbReference>
<dbReference type="FunFam" id="3.30.50.10:FF:000082">
    <property type="entry name" value="NR2E3 isoform 1"/>
    <property type="match status" value="1"/>
</dbReference>
<dbReference type="Gene3D" id="4.10.60.10">
    <property type="entry name" value="Zinc finger, CCHC-type"/>
    <property type="match status" value="1"/>
</dbReference>
<dbReference type="GO" id="GO:0043565">
    <property type="term" value="F:sequence-specific DNA binding"/>
    <property type="evidence" value="ECO:0007669"/>
    <property type="project" value="InterPro"/>
</dbReference>
<keyword evidence="7" id="KW-0675">Receptor</keyword>
<feature type="compositionally biased region" description="Low complexity" evidence="10">
    <location>
        <begin position="546"/>
        <end position="559"/>
    </location>
</feature>
<evidence type="ECO:0000256" key="3">
    <source>
        <dbReference type="ARBA" id="ARBA00022833"/>
    </source>
</evidence>
<evidence type="ECO:0000256" key="1">
    <source>
        <dbReference type="ARBA" id="ARBA00022723"/>
    </source>
</evidence>
<dbReference type="InterPro" id="IPR001628">
    <property type="entry name" value="Znf_hrmn_rcpt"/>
</dbReference>
<dbReference type="InterPro" id="IPR050274">
    <property type="entry name" value="Nuclear_hormone_rcpt_NR2"/>
</dbReference>
<dbReference type="KEGG" id="ovi:T265_10546"/>
<dbReference type="Pfam" id="PF00105">
    <property type="entry name" value="zf-C4"/>
    <property type="match status" value="1"/>
</dbReference>
<feature type="domain" description="Nuclear receptor" evidence="12">
    <location>
        <begin position="373"/>
        <end position="411"/>
    </location>
</feature>
<dbReference type="InterPro" id="IPR036875">
    <property type="entry name" value="Znf_CCHC_sf"/>
</dbReference>
<protein>
    <recommendedName>
        <fullName evidence="15">Zinc knuckle</fullName>
    </recommendedName>
</protein>
<evidence type="ECO:0000256" key="8">
    <source>
        <dbReference type="ARBA" id="ARBA00023242"/>
    </source>
</evidence>
<evidence type="ECO:0000256" key="7">
    <source>
        <dbReference type="ARBA" id="ARBA00023170"/>
    </source>
</evidence>
<dbReference type="InterPro" id="IPR013088">
    <property type="entry name" value="Znf_NHR/GATA"/>
</dbReference>
<dbReference type="OrthoDB" id="5771769at2759"/>
<keyword evidence="6" id="KW-0804">Transcription</keyword>
<reference evidence="13 14" key="1">
    <citation type="submission" date="2013-11" db="EMBL/GenBank/DDBJ databases">
        <title>Opisthorchis viverrini - life in the bile duct.</title>
        <authorList>
            <person name="Young N.D."/>
            <person name="Nagarajan N."/>
            <person name="Lin S.J."/>
            <person name="Korhonen P.K."/>
            <person name="Jex A.R."/>
            <person name="Hall R.S."/>
            <person name="Safavi-Hemami H."/>
            <person name="Kaewkong W."/>
            <person name="Bertrand D."/>
            <person name="Gao S."/>
            <person name="Seet Q."/>
            <person name="Wongkham S."/>
            <person name="Teh B.T."/>
            <person name="Wongkham C."/>
            <person name="Intapan P.M."/>
            <person name="Maleewong W."/>
            <person name="Yang X."/>
            <person name="Hu M."/>
            <person name="Wang Z."/>
            <person name="Hofmann A."/>
            <person name="Sternberg P.W."/>
            <person name="Tan P."/>
            <person name="Wang J."/>
            <person name="Gasser R.B."/>
        </authorList>
    </citation>
    <scope>NUCLEOTIDE SEQUENCE [LARGE SCALE GENOMIC DNA]</scope>
</reference>
<dbReference type="SUPFAM" id="SSF57756">
    <property type="entry name" value="Retrovirus zinc finger-like domains"/>
    <property type="match status" value="1"/>
</dbReference>
<evidence type="ECO:0008006" key="15">
    <source>
        <dbReference type="Google" id="ProtNLM"/>
    </source>
</evidence>